<sequence>MECEGRLLKGRKPNKRGLAVDDYCYALQLWWERLSWLSKVVPMKMKGGEKEKARDDREAGSRAESSSSKGKEIWRVAEEMGANSVKKAGGEEKLDGDGTASIAETFSAMGKKKGGKGK</sequence>
<evidence type="ECO:0000256" key="1">
    <source>
        <dbReference type="SAM" id="MobiDB-lite"/>
    </source>
</evidence>
<evidence type="ECO:0000313" key="2">
    <source>
        <dbReference type="EMBL" id="RVX16710.1"/>
    </source>
</evidence>
<feature type="region of interest" description="Disordered" evidence="1">
    <location>
        <begin position="45"/>
        <end position="73"/>
    </location>
</feature>
<dbReference type="Proteomes" id="UP000288805">
    <property type="component" value="Unassembled WGS sequence"/>
</dbReference>
<evidence type="ECO:0000313" key="3">
    <source>
        <dbReference type="Proteomes" id="UP000288805"/>
    </source>
</evidence>
<comment type="caution">
    <text evidence="2">The sequence shown here is derived from an EMBL/GenBank/DDBJ whole genome shotgun (WGS) entry which is preliminary data.</text>
</comment>
<reference evidence="2 3" key="1">
    <citation type="journal article" date="2018" name="PLoS Genet.">
        <title>Population sequencing reveals clonal diversity and ancestral inbreeding in the grapevine cultivar Chardonnay.</title>
        <authorList>
            <person name="Roach M.J."/>
            <person name="Johnson D.L."/>
            <person name="Bohlmann J."/>
            <person name="van Vuuren H.J."/>
            <person name="Jones S.J."/>
            <person name="Pretorius I.S."/>
            <person name="Schmidt S.A."/>
            <person name="Borneman A.R."/>
        </authorList>
    </citation>
    <scope>NUCLEOTIDE SEQUENCE [LARGE SCALE GENOMIC DNA]</scope>
    <source>
        <strain evidence="3">cv. Chardonnay</strain>
        <tissue evidence="2">Leaf</tissue>
    </source>
</reference>
<dbReference type="AlphaFoldDB" id="A0A438K682"/>
<gene>
    <name evidence="2" type="ORF">CK203_006133</name>
</gene>
<feature type="compositionally biased region" description="Basic and acidic residues" evidence="1">
    <location>
        <begin position="46"/>
        <end position="61"/>
    </location>
</feature>
<name>A0A438K682_VITVI</name>
<organism evidence="2 3">
    <name type="scientific">Vitis vinifera</name>
    <name type="common">Grape</name>
    <dbReference type="NCBI Taxonomy" id="29760"/>
    <lineage>
        <taxon>Eukaryota</taxon>
        <taxon>Viridiplantae</taxon>
        <taxon>Streptophyta</taxon>
        <taxon>Embryophyta</taxon>
        <taxon>Tracheophyta</taxon>
        <taxon>Spermatophyta</taxon>
        <taxon>Magnoliopsida</taxon>
        <taxon>eudicotyledons</taxon>
        <taxon>Gunneridae</taxon>
        <taxon>Pentapetalae</taxon>
        <taxon>rosids</taxon>
        <taxon>Vitales</taxon>
        <taxon>Vitaceae</taxon>
        <taxon>Viteae</taxon>
        <taxon>Vitis</taxon>
    </lineage>
</organism>
<proteinExistence type="predicted"/>
<protein>
    <submittedName>
        <fullName evidence="2">Uncharacterized protein</fullName>
    </submittedName>
</protein>
<accession>A0A438K682</accession>
<dbReference type="EMBL" id="QGNW01000015">
    <property type="protein sequence ID" value="RVX16710.1"/>
    <property type="molecule type" value="Genomic_DNA"/>
</dbReference>